<keyword evidence="1" id="KW-0560">Oxidoreductase</keyword>
<gene>
    <name evidence="3" type="ORF">GCM10009789_40480</name>
</gene>
<sequence length="221" mass="22692">MEVGIVGAGDMGHALAVRLIALGHSVRMATSHGGPRLDAVVSALGPAASSGTVEEVAAGDGSTGRLVILAIPYGHYATLDPTPFAGATVVDVGNYDIGRDGHDPRLDSGGLTSGQVLAAHLGRAAVVKAFNTVWYRRILDESRPHVAHGDRLAVPVAADDPAARARISGIVDQMGFAPVDGGTLAQSARQEYGTPVFNQPVGPARATELLQAHELDTQGGR</sequence>
<protein>
    <submittedName>
        <fullName evidence="3">NAD(P)-binding domain-containing protein</fullName>
    </submittedName>
</protein>
<keyword evidence="4" id="KW-1185">Reference proteome</keyword>
<evidence type="ECO:0000259" key="2">
    <source>
        <dbReference type="Pfam" id="PF03807"/>
    </source>
</evidence>
<dbReference type="InterPro" id="IPR028939">
    <property type="entry name" value="P5C_Rdtase_cat_N"/>
</dbReference>
<dbReference type="Pfam" id="PF03807">
    <property type="entry name" value="F420_oxidored"/>
    <property type="match status" value="1"/>
</dbReference>
<dbReference type="SUPFAM" id="SSF51735">
    <property type="entry name" value="NAD(P)-binding Rossmann-fold domains"/>
    <property type="match status" value="1"/>
</dbReference>
<dbReference type="RefSeq" id="WP_344216077.1">
    <property type="nucleotide sequence ID" value="NZ_BAAAOS010000022.1"/>
</dbReference>
<dbReference type="Proteomes" id="UP001500393">
    <property type="component" value="Unassembled WGS sequence"/>
</dbReference>
<name>A0ABN2DT26_9ACTN</name>
<dbReference type="PANTHER" id="PTHR14239">
    <property type="entry name" value="DUDULIN-RELATED"/>
    <property type="match status" value="1"/>
</dbReference>
<dbReference type="InterPro" id="IPR036291">
    <property type="entry name" value="NAD(P)-bd_dom_sf"/>
</dbReference>
<accession>A0ABN2DT26</accession>
<dbReference type="Gene3D" id="3.40.50.720">
    <property type="entry name" value="NAD(P)-binding Rossmann-like Domain"/>
    <property type="match status" value="1"/>
</dbReference>
<dbReference type="EMBL" id="BAAAOS010000022">
    <property type="protein sequence ID" value="GAA1582603.1"/>
    <property type="molecule type" value="Genomic_DNA"/>
</dbReference>
<feature type="domain" description="Pyrroline-5-carboxylate reductase catalytic N-terminal" evidence="2">
    <location>
        <begin position="3"/>
        <end position="94"/>
    </location>
</feature>
<organism evidence="3 4">
    <name type="scientific">Kribbella sancticallisti</name>
    <dbReference type="NCBI Taxonomy" id="460087"/>
    <lineage>
        <taxon>Bacteria</taxon>
        <taxon>Bacillati</taxon>
        <taxon>Actinomycetota</taxon>
        <taxon>Actinomycetes</taxon>
        <taxon>Propionibacteriales</taxon>
        <taxon>Kribbellaceae</taxon>
        <taxon>Kribbella</taxon>
    </lineage>
</organism>
<comment type="caution">
    <text evidence="3">The sequence shown here is derived from an EMBL/GenBank/DDBJ whole genome shotgun (WGS) entry which is preliminary data.</text>
</comment>
<proteinExistence type="predicted"/>
<evidence type="ECO:0000313" key="3">
    <source>
        <dbReference type="EMBL" id="GAA1582603.1"/>
    </source>
</evidence>
<evidence type="ECO:0000256" key="1">
    <source>
        <dbReference type="ARBA" id="ARBA00023002"/>
    </source>
</evidence>
<evidence type="ECO:0000313" key="4">
    <source>
        <dbReference type="Proteomes" id="UP001500393"/>
    </source>
</evidence>
<reference evidence="3 4" key="1">
    <citation type="journal article" date="2019" name="Int. J. Syst. Evol. Microbiol.">
        <title>The Global Catalogue of Microorganisms (GCM) 10K type strain sequencing project: providing services to taxonomists for standard genome sequencing and annotation.</title>
        <authorList>
            <consortium name="The Broad Institute Genomics Platform"/>
            <consortium name="The Broad Institute Genome Sequencing Center for Infectious Disease"/>
            <person name="Wu L."/>
            <person name="Ma J."/>
        </authorList>
    </citation>
    <scope>NUCLEOTIDE SEQUENCE [LARGE SCALE GENOMIC DNA]</scope>
    <source>
        <strain evidence="3 4">JCM 14969</strain>
    </source>
</reference>
<dbReference type="InterPro" id="IPR051267">
    <property type="entry name" value="STEAP_metalloreductase"/>
</dbReference>